<dbReference type="InterPro" id="IPR036377">
    <property type="entry name" value="Gp120_core_sf"/>
</dbReference>
<keyword evidence="1" id="KW-0261">Viral envelope protein</keyword>
<accession>Q3LX83</accession>
<proteinExistence type="predicted"/>
<dbReference type="EMBL" id="DQ155160">
    <property type="protein sequence ID" value="ABA08249.1"/>
    <property type="molecule type" value="Genomic_DNA"/>
</dbReference>
<organismHost>
    <name type="scientific">Homo sapiens</name>
    <name type="common">Human</name>
    <dbReference type="NCBI Taxonomy" id="9606"/>
</organismHost>
<sequence length="149" mass="16680">FFRLGQSVSTQLLLNGSLAKEEVKIRIWRISQTTPKLSSYNLRILCKLIVPDLTTIQDKVYISGPGQAFYGMGDIMGDLRQAIVMSLDQMGCNFRTSSWPLRNTLGHKTLFFDNSSGVSKNPPLLLMGRIFFGSWLFNVAFRARGKNGG</sequence>
<protein>
    <submittedName>
        <fullName evidence="1">Envelope glycoprotein</fullName>
    </submittedName>
</protein>
<name>Q3LX83_HV1</name>
<keyword evidence="1" id="KW-0946">Virion</keyword>
<organism evidence="1">
    <name type="scientific">Human immunodeficiency virus type 1</name>
    <name type="common">HIV-1</name>
    <dbReference type="NCBI Taxonomy" id="11676"/>
    <lineage>
        <taxon>Viruses</taxon>
        <taxon>Riboviria</taxon>
        <taxon>Pararnavirae</taxon>
        <taxon>Artverviricota</taxon>
        <taxon>Revtraviricetes</taxon>
        <taxon>Ortervirales</taxon>
        <taxon>Retroviridae</taxon>
        <taxon>Orthoretrovirinae</taxon>
        <taxon>Lentivirus</taxon>
        <taxon>Lentivirus humimdef1</taxon>
    </lineage>
</organism>
<evidence type="ECO:0000313" key="1">
    <source>
        <dbReference type="EMBL" id="ABA08249.1"/>
    </source>
</evidence>
<dbReference type="GO" id="GO:0019031">
    <property type="term" value="C:viral envelope"/>
    <property type="evidence" value="ECO:0007669"/>
    <property type="project" value="UniProtKB-KW"/>
</dbReference>
<dbReference type="SUPFAM" id="SSF56502">
    <property type="entry name" value="gp120 core"/>
    <property type="match status" value="1"/>
</dbReference>
<feature type="non-terminal residue" evidence="1">
    <location>
        <position position="1"/>
    </location>
</feature>
<dbReference type="Gene3D" id="2.170.40.20">
    <property type="entry name" value="Human immunodeficiency virus 1, Gp160, envelope glycoprotein"/>
    <property type="match status" value="1"/>
</dbReference>
<gene>
    <name evidence="1" type="primary">env</name>
</gene>
<reference evidence="1" key="1">
    <citation type="journal article" date="2008" name="AIDS Res. Hum. Retroviruses">
        <title>HIV type 1 genetic diversity in Moyale, Mandera, and Turkana based on env-C2-V3 sequences.</title>
        <authorList>
            <person name="Khamadi S.A."/>
            <person name="Lihana R.W."/>
            <person name="Mwaniki D.L."/>
            <person name="Kinyua J."/>
            <person name="Lagat N."/>
            <person name="Carter J.Y."/>
            <person name="Ichimura H."/>
            <person name="Oishi I."/>
            <person name="Okoth F.A."/>
            <person name="Ochieng W."/>
        </authorList>
    </citation>
    <scope>NUCLEOTIDE SEQUENCE</scope>
    <source>
        <strain evidence="1">MYDH063</strain>
    </source>
</reference>
<feature type="non-terminal residue" evidence="1">
    <location>
        <position position="149"/>
    </location>
</feature>